<evidence type="ECO:0000256" key="2">
    <source>
        <dbReference type="ARBA" id="ARBA00022490"/>
    </source>
</evidence>
<proteinExistence type="predicted"/>
<evidence type="ECO:0000259" key="5">
    <source>
        <dbReference type="Pfam" id="PF00881"/>
    </source>
</evidence>
<keyword evidence="7" id="KW-1185">Reference proteome</keyword>
<dbReference type="Gene3D" id="3.40.109.10">
    <property type="entry name" value="NADH Oxidase"/>
    <property type="match status" value="1"/>
</dbReference>
<dbReference type="EMBL" id="VCIW01000020">
    <property type="protein sequence ID" value="TLS49567.1"/>
    <property type="molecule type" value="Genomic_DNA"/>
</dbReference>
<organism evidence="6 7">
    <name type="scientific">Paenibacillus antri</name>
    <dbReference type="NCBI Taxonomy" id="2582848"/>
    <lineage>
        <taxon>Bacteria</taxon>
        <taxon>Bacillati</taxon>
        <taxon>Bacillota</taxon>
        <taxon>Bacilli</taxon>
        <taxon>Bacillales</taxon>
        <taxon>Paenibacillaceae</taxon>
        <taxon>Paenibacillus</taxon>
    </lineage>
</organism>
<dbReference type="InterPro" id="IPR000415">
    <property type="entry name" value="Nitroreductase-like"/>
</dbReference>
<dbReference type="GO" id="GO:0005737">
    <property type="term" value="C:cytoplasm"/>
    <property type="evidence" value="ECO:0007669"/>
    <property type="project" value="UniProtKB-SubCell"/>
</dbReference>
<dbReference type="PANTHER" id="PTHR43035">
    <property type="entry name" value="FATTY ACID REPRESSION MUTANT PROTEIN 2-RELATED"/>
    <property type="match status" value="1"/>
</dbReference>
<dbReference type="FunFam" id="3.40.109.10:FF:000001">
    <property type="entry name" value="Nitroreductase family"/>
    <property type="match status" value="1"/>
</dbReference>
<dbReference type="Proteomes" id="UP000309676">
    <property type="component" value="Unassembled WGS sequence"/>
</dbReference>
<feature type="region of interest" description="Disordered" evidence="4">
    <location>
        <begin position="182"/>
        <end position="206"/>
    </location>
</feature>
<evidence type="ECO:0000313" key="7">
    <source>
        <dbReference type="Proteomes" id="UP000309676"/>
    </source>
</evidence>
<keyword evidence="3" id="KW-0560">Oxidoreductase</keyword>
<dbReference type="RefSeq" id="WP_138197010.1">
    <property type="nucleotide sequence ID" value="NZ_VCIW01000020.1"/>
</dbReference>
<dbReference type="InterPro" id="IPR033877">
    <property type="entry name" value="Frm2/Hbn1"/>
</dbReference>
<evidence type="ECO:0000256" key="1">
    <source>
        <dbReference type="ARBA" id="ARBA00004496"/>
    </source>
</evidence>
<dbReference type="OrthoDB" id="9810617at2"/>
<reference evidence="6 7" key="1">
    <citation type="submission" date="2019-05" db="EMBL/GenBank/DDBJ databases">
        <authorList>
            <person name="Narsing Rao M.P."/>
            <person name="Li W.J."/>
        </authorList>
    </citation>
    <scope>NUCLEOTIDE SEQUENCE [LARGE SCALE GENOMIC DNA]</scope>
    <source>
        <strain evidence="6 7">SYSU_K30003</strain>
    </source>
</reference>
<feature type="compositionally biased region" description="Basic and acidic residues" evidence="4">
    <location>
        <begin position="193"/>
        <end position="206"/>
    </location>
</feature>
<evidence type="ECO:0000256" key="3">
    <source>
        <dbReference type="ARBA" id="ARBA00023002"/>
    </source>
</evidence>
<dbReference type="PANTHER" id="PTHR43035:SF1">
    <property type="entry name" value="FATTY ACID REPRESSION MUTANT PROTEIN 2-RELATED"/>
    <property type="match status" value="1"/>
</dbReference>
<keyword evidence="2" id="KW-0963">Cytoplasm</keyword>
<dbReference type="CDD" id="cd02140">
    <property type="entry name" value="Frm2-like"/>
    <property type="match status" value="1"/>
</dbReference>
<feature type="domain" description="Nitroreductase" evidence="5">
    <location>
        <begin position="16"/>
        <end position="184"/>
    </location>
</feature>
<dbReference type="SUPFAM" id="SSF55469">
    <property type="entry name" value="FMN-dependent nitroreductase-like"/>
    <property type="match status" value="1"/>
</dbReference>
<accession>A0A5R9FZS4</accession>
<evidence type="ECO:0000256" key="4">
    <source>
        <dbReference type="SAM" id="MobiDB-lite"/>
    </source>
</evidence>
<dbReference type="GO" id="GO:0016491">
    <property type="term" value="F:oxidoreductase activity"/>
    <property type="evidence" value="ECO:0007669"/>
    <property type="project" value="UniProtKB-KW"/>
</dbReference>
<comment type="caution">
    <text evidence="6">The sequence shown here is derived from an EMBL/GenBank/DDBJ whole genome shotgun (WGS) entry which is preliminary data.</text>
</comment>
<protein>
    <submittedName>
        <fullName evidence="6">Nitroreductase family protein</fullName>
    </submittedName>
</protein>
<sequence length="206" mass="23509">MSQATTIQSSEFLTAVKHRRSYYGIGNKKVVSEERIQEIVGEAVLHTPSSFNSQSARVLVLFGQHHDKLWSITTETLRKIVPADQFDATQQRMNGFAAGYGTILFFEDESVVEGLQQKFPTYKDNFPLWSLQSNGMLQYVVWTALELEGLGCSLQHYNPLIDDEVRSAWNVPKEWKLIAQMPFGNPTQQPGDKSFEPLEKRMKVHQ</sequence>
<dbReference type="Pfam" id="PF00881">
    <property type="entry name" value="Nitroreductase"/>
    <property type="match status" value="1"/>
</dbReference>
<evidence type="ECO:0000313" key="6">
    <source>
        <dbReference type="EMBL" id="TLS49567.1"/>
    </source>
</evidence>
<gene>
    <name evidence="6" type="ORF">FE782_24570</name>
</gene>
<comment type="subcellular location">
    <subcellularLocation>
        <location evidence="1">Cytoplasm</location>
    </subcellularLocation>
</comment>
<dbReference type="InterPro" id="IPR029479">
    <property type="entry name" value="Nitroreductase"/>
</dbReference>
<dbReference type="AlphaFoldDB" id="A0A5R9FZS4"/>
<dbReference type="GO" id="GO:0034599">
    <property type="term" value="P:cellular response to oxidative stress"/>
    <property type="evidence" value="ECO:0007669"/>
    <property type="project" value="InterPro"/>
</dbReference>
<name>A0A5R9FZS4_9BACL</name>